<dbReference type="GO" id="GO:0005829">
    <property type="term" value="C:cytosol"/>
    <property type="evidence" value="ECO:0007669"/>
    <property type="project" value="TreeGrafter"/>
</dbReference>
<evidence type="ECO:0000256" key="5">
    <source>
        <dbReference type="ARBA" id="ARBA00022598"/>
    </source>
</evidence>
<dbReference type="VEuPathDB" id="FungiDB:AeMF1_004314"/>
<dbReference type="SUPFAM" id="SSF53623">
    <property type="entry name" value="MurD-like peptide ligases, catalytic domain"/>
    <property type="match status" value="1"/>
</dbReference>
<dbReference type="InterPro" id="IPR018109">
    <property type="entry name" value="Folylpolyglutamate_synth_CS"/>
</dbReference>
<keyword evidence="14" id="KW-1185">Reference proteome</keyword>
<keyword evidence="6" id="KW-0479">Metal-binding</keyword>
<evidence type="ECO:0000256" key="1">
    <source>
        <dbReference type="ARBA" id="ARBA00005150"/>
    </source>
</evidence>
<dbReference type="EC" id="6.3.2.17" evidence="3"/>
<evidence type="ECO:0000256" key="10">
    <source>
        <dbReference type="ARBA" id="ARBA00030592"/>
    </source>
</evidence>
<proteinExistence type="inferred from homology"/>
<dbReference type="UniPathway" id="UPA00850"/>
<name>A0A6G0XF41_9STRA</name>
<evidence type="ECO:0000256" key="6">
    <source>
        <dbReference type="ARBA" id="ARBA00022723"/>
    </source>
</evidence>
<dbReference type="AlphaFoldDB" id="A0A6G0XF41"/>
<evidence type="ECO:0000256" key="2">
    <source>
        <dbReference type="ARBA" id="ARBA00008276"/>
    </source>
</evidence>
<dbReference type="SUPFAM" id="SSF53244">
    <property type="entry name" value="MurD-like peptide ligases, peptide-binding domain"/>
    <property type="match status" value="1"/>
</dbReference>
<dbReference type="InterPro" id="IPR036615">
    <property type="entry name" value="Mur_ligase_C_dom_sf"/>
</dbReference>
<keyword evidence="4" id="KW-0554">One-carbon metabolism</keyword>
<keyword evidence="7" id="KW-0547">Nucleotide-binding</keyword>
<dbReference type="NCBIfam" id="TIGR01499">
    <property type="entry name" value="folC"/>
    <property type="match status" value="1"/>
</dbReference>
<protein>
    <recommendedName>
        <fullName evidence="3">tetrahydrofolate synthase</fullName>
        <ecNumber evidence="3">6.3.2.17</ecNumber>
    </recommendedName>
    <alternativeName>
        <fullName evidence="11">Folylpoly-gamma-glutamate synthetase</fullName>
    </alternativeName>
    <alternativeName>
        <fullName evidence="10">Tetrahydrofolylpolyglutamate synthase</fullName>
    </alternativeName>
</protein>
<accession>A0A6G0XF41</accession>
<dbReference type="GO" id="GO:0046872">
    <property type="term" value="F:metal ion binding"/>
    <property type="evidence" value="ECO:0007669"/>
    <property type="project" value="UniProtKB-KW"/>
</dbReference>
<dbReference type="PANTHER" id="PTHR11136:SF5">
    <property type="entry name" value="FOLYLPOLYGLUTAMATE SYNTHASE, MITOCHONDRIAL"/>
    <property type="match status" value="1"/>
</dbReference>
<evidence type="ECO:0000256" key="9">
    <source>
        <dbReference type="ARBA" id="ARBA00022842"/>
    </source>
</evidence>
<evidence type="ECO:0000256" key="3">
    <source>
        <dbReference type="ARBA" id="ARBA00013025"/>
    </source>
</evidence>
<dbReference type="Gene3D" id="3.90.190.20">
    <property type="entry name" value="Mur ligase, C-terminal domain"/>
    <property type="match status" value="1"/>
</dbReference>
<dbReference type="GO" id="GO:0004326">
    <property type="term" value="F:tetrahydrofolylpolyglutamate synthase activity"/>
    <property type="evidence" value="ECO:0007669"/>
    <property type="project" value="UniProtKB-EC"/>
</dbReference>
<evidence type="ECO:0000313" key="13">
    <source>
        <dbReference type="EMBL" id="KAF0738876.1"/>
    </source>
</evidence>
<dbReference type="GO" id="GO:0006730">
    <property type="term" value="P:one-carbon metabolic process"/>
    <property type="evidence" value="ECO:0007669"/>
    <property type="project" value="UniProtKB-KW"/>
</dbReference>
<comment type="similarity">
    <text evidence="2">Belongs to the folylpolyglutamate synthase family.</text>
</comment>
<dbReference type="GO" id="GO:0005524">
    <property type="term" value="F:ATP binding"/>
    <property type="evidence" value="ECO:0007669"/>
    <property type="project" value="UniProtKB-KW"/>
</dbReference>
<dbReference type="InterPro" id="IPR036565">
    <property type="entry name" value="Mur-like_cat_sf"/>
</dbReference>
<evidence type="ECO:0000256" key="12">
    <source>
        <dbReference type="ARBA" id="ARBA00047493"/>
    </source>
</evidence>
<evidence type="ECO:0000256" key="8">
    <source>
        <dbReference type="ARBA" id="ARBA00022840"/>
    </source>
</evidence>
<gene>
    <name evidence="13" type="ORF">Ae201684_005485</name>
</gene>
<dbReference type="PROSITE" id="PS01012">
    <property type="entry name" value="FOLYLPOLYGLU_SYNT_2"/>
    <property type="match status" value="1"/>
</dbReference>
<comment type="caution">
    <text evidence="13">The sequence shown here is derived from an EMBL/GenBank/DDBJ whole genome shotgun (WGS) entry which is preliminary data.</text>
</comment>
<comment type="pathway">
    <text evidence="1">Cofactor biosynthesis; tetrahydrofolylpolyglutamate biosynthesis.</text>
</comment>
<keyword evidence="5" id="KW-0436">Ligase</keyword>
<dbReference type="Gene3D" id="3.40.1190.10">
    <property type="entry name" value="Mur-like, catalytic domain"/>
    <property type="match status" value="1"/>
</dbReference>
<dbReference type="PROSITE" id="PS01011">
    <property type="entry name" value="FOLYLPOLYGLU_SYNT_1"/>
    <property type="match status" value="1"/>
</dbReference>
<reference evidence="13 14" key="1">
    <citation type="submission" date="2019-07" db="EMBL/GenBank/DDBJ databases">
        <title>Genomics analysis of Aphanomyces spp. identifies a new class of oomycete effector associated with host adaptation.</title>
        <authorList>
            <person name="Gaulin E."/>
        </authorList>
    </citation>
    <scope>NUCLEOTIDE SEQUENCE [LARGE SCALE GENOMIC DNA]</scope>
    <source>
        <strain evidence="13 14">ATCC 201684</strain>
    </source>
</reference>
<evidence type="ECO:0000256" key="7">
    <source>
        <dbReference type="ARBA" id="ARBA00022741"/>
    </source>
</evidence>
<evidence type="ECO:0000313" key="14">
    <source>
        <dbReference type="Proteomes" id="UP000481153"/>
    </source>
</evidence>
<dbReference type="Proteomes" id="UP000481153">
    <property type="component" value="Unassembled WGS sequence"/>
</dbReference>
<comment type="catalytic activity">
    <reaction evidence="12">
        <text>(6S)-5,6,7,8-tetrahydrofolyl-(gamma-L-Glu)(n) + L-glutamate + ATP = (6S)-5,6,7,8-tetrahydrofolyl-(gamma-L-Glu)(n+1) + ADP + phosphate + H(+)</text>
        <dbReference type="Rhea" id="RHEA:10580"/>
        <dbReference type="Rhea" id="RHEA-COMP:14738"/>
        <dbReference type="Rhea" id="RHEA-COMP:14740"/>
        <dbReference type="ChEBI" id="CHEBI:15378"/>
        <dbReference type="ChEBI" id="CHEBI:29985"/>
        <dbReference type="ChEBI" id="CHEBI:30616"/>
        <dbReference type="ChEBI" id="CHEBI:43474"/>
        <dbReference type="ChEBI" id="CHEBI:141005"/>
        <dbReference type="ChEBI" id="CHEBI:456216"/>
        <dbReference type="EC" id="6.3.2.17"/>
    </reaction>
</comment>
<organism evidence="13 14">
    <name type="scientific">Aphanomyces euteiches</name>
    <dbReference type="NCBI Taxonomy" id="100861"/>
    <lineage>
        <taxon>Eukaryota</taxon>
        <taxon>Sar</taxon>
        <taxon>Stramenopiles</taxon>
        <taxon>Oomycota</taxon>
        <taxon>Saprolegniomycetes</taxon>
        <taxon>Saprolegniales</taxon>
        <taxon>Verrucalvaceae</taxon>
        <taxon>Aphanomyces</taxon>
    </lineage>
</organism>
<dbReference type="PANTHER" id="PTHR11136">
    <property type="entry name" value="FOLYLPOLYGLUTAMATE SYNTHASE-RELATED"/>
    <property type="match status" value="1"/>
</dbReference>
<evidence type="ECO:0000256" key="11">
    <source>
        <dbReference type="ARBA" id="ARBA00030876"/>
    </source>
</evidence>
<sequence length="499" mass="54506">MPRIDDLSMDDVEALRSRGAQGALEMLLSMPNSPGNIFPAAGLFTRESANAMMRHYMKRSGVDASSLSVVHVAGTKGKGSTCAFTQSILRAHGAKTGMFTSPHLIHPNERFRINGKPVSDSLFAATFWAIWDALVASESDHGGYPRIPNYFTILTLMAFRLFTLERVDVAILEVGLGGRLDATNVVDRPVVCGVTALDYDHMRILGSNLALIAREKAGIFKPGVPAFTIAQPEEATRVLVECAAAESTSLVVVPPISAQEKVTLGLNGQYQSHNAGLAMALASTWLAVKANSVVPPDHLKLTPTARIGLERTRWPGRAQKLVDPEIDRMTFHLDGAHTPLSVECCVQWFKTCVSSDRQVLIFNCHHERDIVQLFQPLLGIAFDLVIFCPTGSSRSGICKVPSAQEILGKSAINHHHPPQESKDAVDETNPLYWQHQCARVWSILNKAQGKDSTTLVVPSMDKAIQWIRKAYSTTESCVLVTGSLYTVGDALVSLDWKEE</sequence>
<dbReference type="EMBL" id="VJMJ01000070">
    <property type="protein sequence ID" value="KAF0738876.1"/>
    <property type="molecule type" value="Genomic_DNA"/>
</dbReference>
<dbReference type="InterPro" id="IPR001645">
    <property type="entry name" value="Folylpolyglutamate_synth"/>
</dbReference>
<evidence type="ECO:0000256" key="4">
    <source>
        <dbReference type="ARBA" id="ARBA00022563"/>
    </source>
</evidence>
<keyword evidence="9" id="KW-0460">Magnesium</keyword>
<dbReference type="GO" id="GO:0005739">
    <property type="term" value="C:mitochondrion"/>
    <property type="evidence" value="ECO:0007669"/>
    <property type="project" value="TreeGrafter"/>
</dbReference>
<keyword evidence="8" id="KW-0067">ATP-binding</keyword>